<evidence type="ECO:0000313" key="3">
    <source>
        <dbReference type="Proteomes" id="UP000460298"/>
    </source>
</evidence>
<dbReference type="Proteomes" id="UP000460298">
    <property type="component" value="Unassembled WGS sequence"/>
</dbReference>
<keyword evidence="1" id="KW-0812">Transmembrane</keyword>
<comment type="caution">
    <text evidence="2">The sequence shown here is derived from an EMBL/GenBank/DDBJ whole genome shotgun (WGS) entry which is preliminary data.</text>
</comment>
<keyword evidence="1" id="KW-0472">Membrane</keyword>
<feature type="transmembrane region" description="Helical" evidence="1">
    <location>
        <begin position="503"/>
        <end position="523"/>
    </location>
</feature>
<feature type="transmembrane region" description="Helical" evidence="1">
    <location>
        <begin position="474"/>
        <end position="491"/>
    </location>
</feature>
<feature type="transmembrane region" description="Helical" evidence="1">
    <location>
        <begin position="92"/>
        <end position="113"/>
    </location>
</feature>
<feature type="transmembrane region" description="Helical" evidence="1">
    <location>
        <begin position="120"/>
        <end position="137"/>
    </location>
</feature>
<feature type="transmembrane region" description="Helical" evidence="1">
    <location>
        <begin position="197"/>
        <end position="216"/>
    </location>
</feature>
<feature type="transmembrane region" description="Helical" evidence="1">
    <location>
        <begin position="419"/>
        <end position="439"/>
    </location>
</feature>
<accession>A0A833LY07</accession>
<feature type="transmembrane region" description="Helical" evidence="1">
    <location>
        <begin position="273"/>
        <end position="292"/>
    </location>
</feature>
<evidence type="ECO:0000313" key="2">
    <source>
        <dbReference type="EMBL" id="KAB2931002.1"/>
    </source>
</evidence>
<gene>
    <name evidence="2" type="ORF">F9K24_15015</name>
</gene>
<feature type="transmembrane region" description="Helical" evidence="1">
    <location>
        <begin position="327"/>
        <end position="348"/>
    </location>
</feature>
<dbReference type="AlphaFoldDB" id="A0A833LY07"/>
<keyword evidence="1" id="KW-1133">Transmembrane helix</keyword>
<feature type="transmembrane region" description="Helical" evidence="1">
    <location>
        <begin position="143"/>
        <end position="161"/>
    </location>
</feature>
<feature type="transmembrane region" description="Helical" evidence="1">
    <location>
        <begin position="33"/>
        <end position="48"/>
    </location>
</feature>
<organism evidence="2 3">
    <name type="scientific">Leptonema illini</name>
    <dbReference type="NCBI Taxonomy" id="183"/>
    <lineage>
        <taxon>Bacteria</taxon>
        <taxon>Pseudomonadati</taxon>
        <taxon>Spirochaetota</taxon>
        <taxon>Spirochaetia</taxon>
        <taxon>Leptospirales</taxon>
        <taxon>Leptospiraceae</taxon>
        <taxon>Leptonema</taxon>
    </lineage>
</organism>
<feature type="transmembrane region" description="Helical" evidence="1">
    <location>
        <begin position="7"/>
        <end position="27"/>
    </location>
</feature>
<dbReference type="EMBL" id="WBUI01000016">
    <property type="protein sequence ID" value="KAB2931002.1"/>
    <property type="molecule type" value="Genomic_DNA"/>
</dbReference>
<feature type="transmembrane region" description="Helical" evidence="1">
    <location>
        <begin position="173"/>
        <end position="191"/>
    </location>
</feature>
<feature type="transmembrane region" description="Helical" evidence="1">
    <location>
        <begin position="298"/>
        <end position="315"/>
    </location>
</feature>
<dbReference type="GO" id="GO:0016874">
    <property type="term" value="F:ligase activity"/>
    <property type="evidence" value="ECO:0007669"/>
    <property type="project" value="UniProtKB-KW"/>
</dbReference>
<evidence type="ECO:0000256" key="1">
    <source>
        <dbReference type="SAM" id="Phobius"/>
    </source>
</evidence>
<name>A0A833LY07_9LEPT</name>
<sequence length="662" mass="73322">MTKRRRGLLIQCSILAGALFHFLTLTLPGRNPTVFWIPVLLSVGYLIFRYRTRLFKSHRALSLLTVSILITSTIADHLLNIVPFEPHAQIKIFYRQFQSLLLLTIPVLATIFGERSRKSRTVLLFGLCLQLLPPYSYAMMTQFLVPAYGRTILLLYILMAIPGTRIRLDRSIVTVLVLLPLVALPALFYAHSPGNTVDHIVVSSLFIAAALILSTLPARNTEVLINLILGIQALQILFSIVFPGLHAVNSNVTAMAAEWIMILALYRFVQIGGIRGVAAGFITVLAVLLLMIRIDSNSGLVAAACGAGIFLYMHIVHRRLPIAVRSVLLPAGLVILVSAALYYLLYIAGSSSIQIRRLLWEMALKGTAQSPITALLGTGDFGPYHFFLFRHLDRSLTSSETALLQGDPWLIGHHPHNDFLLILYGGGLIFLLLSGYLIARTLISSLRQNTPFSSMSAALMGAIIVHGLTEPFTTSPATGFLFYAAIIFYWKQFSKAPLGINRVTTVLVSIPLLFLISVAALHAPVTRFWKHHNDILLELQSGRRVSPLQKEGLEAARKTIERIDLLTALQPSESDLFKQQGDLLTAIASTTGSEKEFQLGFDAYCRAFSLRSSPIHFQSLKSAHRFAGAHVQCLGMTLDELENTYDPHDLTHFIQTVPEKEK</sequence>
<keyword evidence="2" id="KW-0436">Ligase</keyword>
<proteinExistence type="predicted"/>
<feature type="transmembrane region" description="Helical" evidence="1">
    <location>
        <begin position="60"/>
        <end position="80"/>
    </location>
</feature>
<protein>
    <submittedName>
        <fullName evidence="2">O-antigen ligase family protein</fullName>
    </submittedName>
</protein>
<reference evidence="2 3" key="1">
    <citation type="submission" date="2019-10" db="EMBL/GenBank/DDBJ databases">
        <title>Extracellular Electron Transfer in a Candidatus Methanoperedens spp. Enrichment Culture.</title>
        <authorList>
            <person name="Berger S."/>
            <person name="Rangel Shaw D."/>
            <person name="Berben T."/>
            <person name="In 'T Zandt M."/>
            <person name="Frank J."/>
            <person name="Reimann J."/>
            <person name="Jetten M.S.M."/>
            <person name="Welte C.U."/>
        </authorList>
    </citation>
    <scope>NUCLEOTIDE SEQUENCE [LARGE SCALE GENOMIC DNA]</scope>
    <source>
        <strain evidence="2">SB12</strain>
    </source>
</reference>
<feature type="transmembrane region" description="Helical" evidence="1">
    <location>
        <begin position="223"/>
        <end position="242"/>
    </location>
</feature>